<dbReference type="AlphaFoldDB" id="I4B263"/>
<dbReference type="KEGG" id="tpx:Turpa_0719"/>
<dbReference type="SUPFAM" id="SSF88723">
    <property type="entry name" value="PIN domain-like"/>
    <property type="match status" value="1"/>
</dbReference>
<evidence type="ECO:0000313" key="2">
    <source>
        <dbReference type="EMBL" id="AFM11370.1"/>
    </source>
</evidence>
<sequence length="125" mass="14102">MVVNNLKDTNIAIYQLQNRLVNQLSEGRYFLSVISEIELLAYPGLTKTEEQNIKMLLKTLDIVPLSEAVKSETIAIKRKHQLKLPDAIIVATAKVHKCLLLTNDEHIARQNIVETRACAVKKPGR</sequence>
<gene>
    <name evidence="2" type="ordered locus">Turpa_0719</name>
</gene>
<keyword evidence="3" id="KW-1185">Reference proteome</keyword>
<organism evidence="2 3">
    <name type="scientific">Turneriella parva (strain ATCC BAA-1111 / DSM 21527 / NCTC 11395 / H)</name>
    <name type="common">Leptospira parva</name>
    <dbReference type="NCBI Taxonomy" id="869212"/>
    <lineage>
        <taxon>Bacteria</taxon>
        <taxon>Pseudomonadati</taxon>
        <taxon>Spirochaetota</taxon>
        <taxon>Spirochaetia</taxon>
        <taxon>Leptospirales</taxon>
        <taxon>Leptospiraceae</taxon>
        <taxon>Turneriella</taxon>
    </lineage>
</organism>
<dbReference type="Gene3D" id="3.40.50.1010">
    <property type="entry name" value="5'-nuclease"/>
    <property type="match status" value="1"/>
</dbReference>
<name>I4B263_TURPD</name>
<dbReference type="EMBL" id="CP002959">
    <property type="protein sequence ID" value="AFM11370.1"/>
    <property type="molecule type" value="Genomic_DNA"/>
</dbReference>
<reference evidence="2 3" key="1">
    <citation type="submission" date="2012-06" db="EMBL/GenBank/DDBJ databases">
        <title>The complete chromosome of genome of Turneriella parva DSM 21527.</title>
        <authorList>
            <consortium name="US DOE Joint Genome Institute (JGI-PGF)"/>
            <person name="Lucas S."/>
            <person name="Han J."/>
            <person name="Lapidus A."/>
            <person name="Bruce D."/>
            <person name="Goodwin L."/>
            <person name="Pitluck S."/>
            <person name="Peters L."/>
            <person name="Kyrpides N."/>
            <person name="Mavromatis K."/>
            <person name="Ivanova N."/>
            <person name="Mikhailova N."/>
            <person name="Chertkov O."/>
            <person name="Detter J.C."/>
            <person name="Tapia R."/>
            <person name="Han C."/>
            <person name="Land M."/>
            <person name="Hauser L."/>
            <person name="Markowitz V."/>
            <person name="Cheng J.-F."/>
            <person name="Hugenholtz P."/>
            <person name="Woyke T."/>
            <person name="Wu D."/>
            <person name="Gronow S."/>
            <person name="Wellnitz S."/>
            <person name="Brambilla E."/>
            <person name="Klenk H.-P."/>
            <person name="Eisen J.A."/>
        </authorList>
    </citation>
    <scope>NUCLEOTIDE SEQUENCE [LARGE SCALE GENOMIC DNA]</scope>
    <source>
        <strain evidence="3">ATCC BAA-1111 / DSM 21527 / NCTC 11395 / H</strain>
    </source>
</reference>
<protein>
    <submittedName>
        <fullName evidence="2">PilT protein domain protein</fullName>
    </submittedName>
</protein>
<feature type="domain" description="PIN" evidence="1">
    <location>
        <begin position="8"/>
        <end position="109"/>
    </location>
</feature>
<dbReference type="Proteomes" id="UP000006048">
    <property type="component" value="Chromosome"/>
</dbReference>
<dbReference type="STRING" id="869212.Turpa_0719"/>
<accession>I4B263</accession>
<evidence type="ECO:0000313" key="3">
    <source>
        <dbReference type="Proteomes" id="UP000006048"/>
    </source>
</evidence>
<dbReference type="CDD" id="cd18738">
    <property type="entry name" value="PIN_VapC4-5_FitB-like"/>
    <property type="match status" value="1"/>
</dbReference>
<dbReference type="HOGENOM" id="CLU_118482_0_0_12"/>
<dbReference type="InterPro" id="IPR029060">
    <property type="entry name" value="PIN-like_dom_sf"/>
</dbReference>
<dbReference type="Pfam" id="PF01850">
    <property type="entry name" value="PIN"/>
    <property type="match status" value="1"/>
</dbReference>
<dbReference type="InterPro" id="IPR002716">
    <property type="entry name" value="PIN_dom"/>
</dbReference>
<evidence type="ECO:0000259" key="1">
    <source>
        <dbReference type="Pfam" id="PF01850"/>
    </source>
</evidence>
<proteinExistence type="predicted"/>
<dbReference type="OrthoDB" id="532510at2"/>